<proteinExistence type="predicted"/>
<protein>
    <recommendedName>
        <fullName evidence="4">HEAT repeat protein</fullName>
    </recommendedName>
</protein>
<dbReference type="STRING" id="391625.PPSIR1_20604"/>
<comment type="caution">
    <text evidence="2">The sequence shown here is derived from an EMBL/GenBank/DDBJ whole genome shotgun (WGS) entry which is preliminary data.</text>
</comment>
<dbReference type="RefSeq" id="WP_006970846.1">
    <property type="nucleotide sequence ID" value="NZ_ABCS01000014.1"/>
</dbReference>
<keyword evidence="3" id="KW-1185">Reference proteome</keyword>
<feature type="region of interest" description="Disordered" evidence="1">
    <location>
        <begin position="1"/>
        <end position="23"/>
    </location>
</feature>
<dbReference type="AlphaFoldDB" id="A6G297"/>
<evidence type="ECO:0000256" key="1">
    <source>
        <dbReference type="SAM" id="MobiDB-lite"/>
    </source>
</evidence>
<evidence type="ECO:0008006" key="4">
    <source>
        <dbReference type="Google" id="ProtNLM"/>
    </source>
</evidence>
<dbReference type="Gene3D" id="1.25.10.20">
    <property type="entry name" value="Vitellinogen, superhelical"/>
    <property type="match status" value="1"/>
</dbReference>
<dbReference type="InterPro" id="IPR016024">
    <property type="entry name" value="ARM-type_fold"/>
</dbReference>
<dbReference type="InterPro" id="IPR011030">
    <property type="entry name" value="Lipovitellin_superhlx_dom"/>
</dbReference>
<accession>A6G297</accession>
<dbReference type="OrthoDB" id="5378842at2"/>
<dbReference type="EMBL" id="ABCS01000014">
    <property type="protein sequence ID" value="EDM80066.1"/>
    <property type="molecule type" value="Genomic_DNA"/>
</dbReference>
<dbReference type="Pfam" id="PF13646">
    <property type="entry name" value="HEAT_2"/>
    <property type="match status" value="1"/>
</dbReference>
<dbReference type="Proteomes" id="UP000005801">
    <property type="component" value="Unassembled WGS sequence"/>
</dbReference>
<name>A6G297_9BACT</name>
<reference evidence="2 3" key="1">
    <citation type="submission" date="2007-06" db="EMBL/GenBank/DDBJ databases">
        <authorList>
            <person name="Shimkets L."/>
            <person name="Ferriera S."/>
            <person name="Johnson J."/>
            <person name="Kravitz S."/>
            <person name="Beeson K."/>
            <person name="Sutton G."/>
            <person name="Rogers Y.-H."/>
            <person name="Friedman R."/>
            <person name="Frazier M."/>
            <person name="Venter J.C."/>
        </authorList>
    </citation>
    <scope>NUCLEOTIDE SEQUENCE [LARGE SCALE GENOMIC DNA]</scope>
    <source>
        <strain evidence="2 3">SIR-1</strain>
    </source>
</reference>
<sequence length="695" mass="73248">MSSRDHRSQDPTARPNLDAQLPSSASKLPRWAAISALGLAIIAGGVAKYERSSAREGDASQASDSLGERASKARGRDFAARGAEAQAGRCSFLPGERMAYAVVTSSDLDLDFSPLSQGVDLGEQGAGGQAGLSTTEAQTRSLERRWTIELEALTLGDDGASVLAARIDDEGVVGEGSSFNANVDLSPTFLIRVDGRCAIQEFGWRSEGELDAAREQQLLALGLSFWAPERADSDAAWTGGGVDGTGRYEARYRLTEGGQRVRGEWVKQQVRASAVRGKLAVSAEVRESAIDVELADDAWFERADQGRTLSLAVAGVEVGTHASRTQARRVAVDAGPQASLTAELPAVDDPGWSWGTLLHRRSAAAPAADAELVGVPAAEALTRYRELIAQGRSVAEYGVYLQGWLRANPEGAGVLLAQLRAGAFDDEDNARSGLFFALGTAQTAGARGALVDLLGSPDDATAHRISAAHAMAMVANPEPRMLELMATAATDPSLHPVERGSMTLALGAFARGAEATDPALAAEARATIDGWLAQPEDDEQLRRSILAAGNAGHDGLVESVAPYFDHEDPTVRGSAAHAMRQMSPELAFPHLGDSLRDEDSRVRARALASATAISRSHEQAPPSAMVESAARALDGAGQAEQRALLSFLRVAAEQGDAGAKAALQDRLDLELSAARRDRQRLAALGRSVPGHWQAD</sequence>
<evidence type="ECO:0000313" key="2">
    <source>
        <dbReference type="EMBL" id="EDM80066.1"/>
    </source>
</evidence>
<organism evidence="2 3">
    <name type="scientific">Plesiocystis pacifica SIR-1</name>
    <dbReference type="NCBI Taxonomy" id="391625"/>
    <lineage>
        <taxon>Bacteria</taxon>
        <taxon>Pseudomonadati</taxon>
        <taxon>Myxococcota</taxon>
        <taxon>Polyangia</taxon>
        <taxon>Nannocystales</taxon>
        <taxon>Nannocystaceae</taxon>
        <taxon>Plesiocystis</taxon>
    </lineage>
</organism>
<dbReference type="SUPFAM" id="SSF48371">
    <property type="entry name" value="ARM repeat"/>
    <property type="match status" value="1"/>
</dbReference>
<gene>
    <name evidence="2" type="ORF">PPSIR1_20604</name>
</gene>
<evidence type="ECO:0000313" key="3">
    <source>
        <dbReference type="Proteomes" id="UP000005801"/>
    </source>
</evidence>